<gene>
    <name evidence="6" type="ORF">FXN61_40685</name>
</gene>
<evidence type="ECO:0000256" key="2">
    <source>
        <dbReference type="ARBA" id="ARBA00022676"/>
    </source>
</evidence>
<evidence type="ECO:0000259" key="4">
    <source>
        <dbReference type="Pfam" id="PF06722"/>
    </source>
</evidence>
<dbReference type="Gene3D" id="3.40.50.2000">
    <property type="entry name" value="Glycogen Phosphorylase B"/>
    <property type="match status" value="2"/>
</dbReference>
<proteinExistence type="inferred from homology"/>
<comment type="caution">
    <text evidence="6">The sequence shown here is derived from an EMBL/GenBank/DDBJ whole genome shotgun (WGS) entry which is preliminary data.</text>
</comment>
<dbReference type="SUPFAM" id="SSF53756">
    <property type="entry name" value="UDP-Glycosyltransferase/glycogen phosphorylase"/>
    <property type="match status" value="1"/>
</dbReference>
<evidence type="ECO:0000259" key="5">
    <source>
        <dbReference type="Pfam" id="PF21036"/>
    </source>
</evidence>
<dbReference type="InterPro" id="IPR010610">
    <property type="entry name" value="EryCIII-like_C"/>
</dbReference>
<keyword evidence="3" id="KW-0808">Transferase</keyword>
<dbReference type="PANTHER" id="PTHR48050">
    <property type="entry name" value="STEROL 3-BETA-GLUCOSYLTRANSFERASE"/>
    <property type="match status" value="1"/>
</dbReference>
<dbReference type="Pfam" id="PF06722">
    <property type="entry name" value="EryCIII-like_C"/>
    <property type="match status" value="1"/>
</dbReference>
<organism evidence="6 7">
    <name type="scientific">Lentzea indica</name>
    <dbReference type="NCBI Taxonomy" id="2604800"/>
    <lineage>
        <taxon>Bacteria</taxon>
        <taxon>Bacillati</taxon>
        <taxon>Actinomycetota</taxon>
        <taxon>Actinomycetes</taxon>
        <taxon>Pseudonocardiales</taxon>
        <taxon>Pseudonocardiaceae</taxon>
        <taxon>Lentzea</taxon>
    </lineage>
</organism>
<keyword evidence="7" id="KW-1185">Reference proteome</keyword>
<dbReference type="CDD" id="cd03784">
    <property type="entry name" value="GT1_Gtf-like"/>
    <property type="match status" value="1"/>
</dbReference>
<dbReference type="InterPro" id="IPR002213">
    <property type="entry name" value="UDP_glucos_trans"/>
</dbReference>
<keyword evidence="2" id="KW-0328">Glycosyltransferase</keyword>
<comment type="similarity">
    <text evidence="1">Belongs to the glycosyltransferase 28 family.</text>
</comment>
<dbReference type="PANTHER" id="PTHR48050:SF13">
    <property type="entry name" value="STEROL 3-BETA-GLUCOSYLTRANSFERASE UGT80A2"/>
    <property type="match status" value="1"/>
</dbReference>
<evidence type="ECO:0000313" key="7">
    <source>
        <dbReference type="Proteomes" id="UP001515943"/>
    </source>
</evidence>
<reference evidence="6 7" key="1">
    <citation type="submission" date="2019-08" db="EMBL/GenBank/DDBJ databases">
        <title>Lentzea from Indian Himalayas.</title>
        <authorList>
            <person name="Mandal S."/>
            <person name="Mallick Gupta A."/>
            <person name="Maiti P.K."/>
            <person name="Sarkar J."/>
            <person name="Mandal S."/>
        </authorList>
    </citation>
    <scope>NUCLEOTIDE SEQUENCE [LARGE SCALE GENOMIC DNA]</scope>
    <source>
        <strain evidence="6 7">PSKA42</strain>
    </source>
</reference>
<evidence type="ECO:0000313" key="6">
    <source>
        <dbReference type="EMBL" id="NKE62705.1"/>
    </source>
</evidence>
<feature type="domain" description="Erythromycin biosynthesis protein CIII-like N-terminal" evidence="5">
    <location>
        <begin position="23"/>
        <end position="256"/>
    </location>
</feature>
<dbReference type="Proteomes" id="UP001515943">
    <property type="component" value="Unassembled WGS sequence"/>
</dbReference>
<feature type="domain" description="Erythromycin biosynthesis protein CIII-like C-terminal" evidence="4">
    <location>
        <begin position="273"/>
        <end position="422"/>
    </location>
</feature>
<name>A0ABX1FVB2_9PSEU</name>
<dbReference type="RefSeq" id="WP_167979321.1">
    <property type="nucleotide sequence ID" value="NZ_VSRL01000277.1"/>
</dbReference>
<sequence length="427" mass="47366">MRVLFVVAPFKAHLYVMTPVVSAFVTAGHDVRVAAAPDLLDTIGAIGFTGVPVGRAIPMDPMMSSTEPDRGPDRSGLPVYRPAQTDYRLVKDPLEELRLTAFGSSTLFHHESIYDDLVQVARDFRPDLVIRDPFMFGASLAAREAGAFDARMLWGTDALAQLRADVYGEGGGLHRSEGKEDPMRDWLAPVLERYGHKYDEGVMIGERTIIGWPSWTYRPKDVDYVQTRAIAFHGPHRTEKWMYEQPERPRVCITQGISHRDYDFGRTALLDTLFEAVADLDVEVVATFNGRQIASATTVPDNVKVVDFVPFNVVLSTCSAIVHHGGYGTMAAALVAGIPQLIIPNIYWNEKWWASIALANGLQEQGAGEYVADADQLTADLLRENLVRVLTEPSYRENAARLRDDHLASPTPNDTVRVFEELVAARA</sequence>
<dbReference type="EMBL" id="VSRL01000277">
    <property type="protein sequence ID" value="NKE62705.1"/>
    <property type="molecule type" value="Genomic_DNA"/>
</dbReference>
<evidence type="ECO:0000256" key="1">
    <source>
        <dbReference type="ARBA" id="ARBA00006962"/>
    </source>
</evidence>
<dbReference type="InterPro" id="IPR050426">
    <property type="entry name" value="Glycosyltransferase_28"/>
</dbReference>
<dbReference type="InterPro" id="IPR048284">
    <property type="entry name" value="EryCIII-like_N"/>
</dbReference>
<protein>
    <submittedName>
        <fullName evidence="6">DUF1205 domain-containing protein</fullName>
    </submittedName>
</protein>
<accession>A0ABX1FVB2</accession>
<evidence type="ECO:0000256" key="3">
    <source>
        <dbReference type="ARBA" id="ARBA00022679"/>
    </source>
</evidence>
<dbReference type="Pfam" id="PF21036">
    <property type="entry name" value="EryCIII-like_N"/>
    <property type="match status" value="1"/>
</dbReference>